<evidence type="ECO:0000313" key="2">
    <source>
        <dbReference type="EMBL" id="KAF2969070.1"/>
    </source>
</evidence>
<keyword evidence="3" id="KW-1185">Reference proteome</keyword>
<protein>
    <submittedName>
        <fullName evidence="2">Uncharacterized protein</fullName>
    </submittedName>
</protein>
<organism evidence="2 3">
    <name type="scientific">Xylaria multiplex</name>
    <dbReference type="NCBI Taxonomy" id="323545"/>
    <lineage>
        <taxon>Eukaryota</taxon>
        <taxon>Fungi</taxon>
        <taxon>Dikarya</taxon>
        <taxon>Ascomycota</taxon>
        <taxon>Pezizomycotina</taxon>
        <taxon>Sordariomycetes</taxon>
        <taxon>Xylariomycetidae</taxon>
        <taxon>Xylariales</taxon>
        <taxon>Xylariaceae</taxon>
        <taxon>Xylaria</taxon>
    </lineage>
</organism>
<feature type="compositionally biased region" description="Basic residues" evidence="1">
    <location>
        <begin position="13"/>
        <end position="22"/>
    </location>
</feature>
<dbReference type="GO" id="GO:0003676">
    <property type="term" value="F:nucleic acid binding"/>
    <property type="evidence" value="ECO:0007669"/>
    <property type="project" value="InterPro"/>
</dbReference>
<reference evidence="2 3" key="1">
    <citation type="submission" date="2019-12" db="EMBL/GenBank/DDBJ databases">
        <title>Draft genome sequence of the ascomycete Xylaria multiplex DSM 110363.</title>
        <authorList>
            <person name="Buettner E."/>
            <person name="Kellner H."/>
        </authorList>
    </citation>
    <scope>NUCLEOTIDE SEQUENCE [LARGE SCALE GENOMIC DNA]</scope>
    <source>
        <strain evidence="2 3">DSM 110363</strain>
    </source>
</reference>
<dbReference type="InParanoid" id="A0A7C8MQP9"/>
<dbReference type="Gene3D" id="4.10.60.10">
    <property type="entry name" value="Zinc finger, CCHC-type"/>
    <property type="match status" value="1"/>
</dbReference>
<accession>A0A7C8MQP9</accession>
<dbReference type="Proteomes" id="UP000481858">
    <property type="component" value="Unassembled WGS sequence"/>
</dbReference>
<dbReference type="SUPFAM" id="SSF57756">
    <property type="entry name" value="Retrovirus zinc finger-like domains"/>
    <property type="match status" value="1"/>
</dbReference>
<dbReference type="AlphaFoldDB" id="A0A7C8MQP9"/>
<evidence type="ECO:0000256" key="1">
    <source>
        <dbReference type="SAM" id="MobiDB-lite"/>
    </source>
</evidence>
<comment type="caution">
    <text evidence="2">The sequence shown here is derived from an EMBL/GenBank/DDBJ whole genome shotgun (WGS) entry which is preliminary data.</text>
</comment>
<feature type="region of interest" description="Disordered" evidence="1">
    <location>
        <begin position="230"/>
        <end position="255"/>
    </location>
</feature>
<gene>
    <name evidence="2" type="ORF">GQX73_g4525</name>
</gene>
<dbReference type="OrthoDB" id="4777753at2759"/>
<feature type="region of interest" description="Disordered" evidence="1">
    <location>
        <begin position="1"/>
        <end position="40"/>
    </location>
</feature>
<feature type="region of interest" description="Disordered" evidence="1">
    <location>
        <begin position="70"/>
        <end position="97"/>
    </location>
</feature>
<evidence type="ECO:0000313" key="3">
    <source>
        <dbReference type="Proteomes" id="UP000481858"/>
    </source>
</evidence>
<feature type="compositionally biased region" description="Basic and acidic residues" evidence="1">
    <location>
        <begin position="241"/>
        <end position="250"/>
    </location>
</feature>
<dbReference type="EMBL" id="WUBL01000041">
    <property type="protein sequence ID" value="KAF2969070.1"/>
    <property type="molecule type" value="Genomic_DNA"/>
</dbReference>
<name>A0A7C8MQP9_9PEZI</name>
<dbReference type="GO" id="GO:0008270">
    <property type="term" value="F:zinc ion binding"/>
    <property type="evidence" value="ECO:0007669"/>
    <property type="project" value="InterPro"/>
</dbReference>
<sequence>MNPRSSGPGEGRRGRRGGRGRSQRGGPSSPNAEEVVVDHPNFPFRMTITASTDEMPRALETLKASLALVQSNTPNPKSKKRSPSDDSFSPRKRKMGNEVEIINPKVCGNCGGLNHKAAFCVKTGRSGWMEACPKCDSTKHMYELCPQRNKGSEDFTYLIVNRERKPPVKSTMVLGNVIKAELERVGSLWHPWSTLDLPYSSKFAREESRRNPPKSYAYAHVSHFSEAQGRIPEPAKQSWSNKEEEFDPKQDSPILDQRLFKESPSRPADRYNPDITYSPYHTSRRLHAKTALNYVILLANTNKIALHCKGCGWNIDDIEVNIHECQFYKVWGGMSEVGGPTIELQCRNVKGHHQLKHRDLVAIRAVVLMEIDAIVAATGGPIDKWPVECPDCRQITADIPRE</sequence>
<dbReference type="InterPro" id="IPR036875">
    <property type="entry name" value="Znf_CCHC_sf"/>
</dbReference>
<proteinExistence type="predicted"/>